<gene>
    <name evidence="2" type="ORF">J2S06_000905</name>
</gene>
<organism evidence="2 3">
    <name type="scientific">Aeribacillus alveayuensis</name>
    <dbReference type="NCBI Taxonomy" id="279215"/>
    <lineage>
        <taxon>Bacteria</taxon>
        <taxon>Bacillati</taxon>
        <taxon>Bacillota</taxon>
        <taxon>Bacilli</taxon>
        <taxon>Bacillales</taxon>
        <taxon>Bacillaceae</taxon>
        <taxon>Aeribacillus</taxon>
    </lineage>
</organism>
<feature type="transmembrane region" description="Helical" evidence="1">
    <location>
        <begin position="7"/>
        <end position="24"/>
    </location>
</feature>
<evidence type="ECO:0000313" key="2">
    <source>
        <dbReference type="EMBL" id="MDQ0161835.1"/>
    </source>
</evidence>
<keyword evidence="1" id="KW-0812">Transmembrane</keyword>
<dbReference type="EMBL" id="JAUSTR010000001">
    <property type="protein sequence ID" value="MDQ0161835.1"/>
    <property type="molecule type" value="Genomic_DNA"/>
</dbReference>
<dbReference type="Proteomes" id="UP001225646">
    <property type="component" value="Unassembled WGS sequence"/>
</dbReference>
<dbReference type="RefSeq" id="WP_419151408.1">
    <property type="nucleotide sequence ID" value="NZ_JAUSTR010000001.1"/>
</dbReference>
<evidence type="ECO:0000313" key="3">
    <source>
        <dbReference type="Proteomes" id="UP001225646"/>
    </source>
</evidence>
<proteinExistence type="predicted"/>
<accession>A0ABT9VM45</accession>
<comment type="caution">
    <text evidence="2">The sequence shown here is derived from an EMBL/GenBank/DDBJ whole genome shotgun (WGS) entry which is preliminary data.</text>
</comment>
<keyword evidence="3" id="KW-1185">Reference proteome</keyword>
<keyword evidence="1" id="KW-0472">Membrane</keyword>
<reference evidence="2 3" key="1">
    <citation type="submission" date="2023-07" db="EMBL/GenBank/DDBJ databases">
        <title>Genomic Encyclopedia of Type Strains, Phase IV (KMG-IV): sequencing the most valuable type-strain genomes for metagenomic binning, comparative biology and taxonomic classification.</title>
        <authorList>
            <person name="Goeker M."/>
        </authorList>
    </citation>
    <scope>NUCLEOTIDE SEQUENCE [LARGE SCALE GENOMIC DNA]</scope>
    <source>
        <strain evidence="2 3">DSM 19092</strain>
    </source>
</reference>
<keyword evidence="1" id="KW-1133">Transmembrane helix</keyword>
<dbReference type="InterPro" id="IPR015001">
    <property type="entry name" value="DUF1850"/>
</dbReference>
<evidence type="ECO:0008006" key="4">
    <source>
        <dbReference type="Google" id="ProtNLM"/>
    </source>
</evidence>
<dbReference type="Pfam" id="PF08905">
    <property type="entry name" value="DUF1850"/>
    <property type="match status" value="1"/>
</dbReference>
<name>A0ABT9VM45_9BACI</name>
<sequence>MVKRISILLLMIMIITSILSWIHLSVVTIRHQRTGELIWSFHPNNGVFSIQWMHSVELEQWRETFQITDDGNIKLIESRFRAWGAGVPEHEGKVFYRDEDWFVMKEFENRTFEQLTISVSCYANHRIIDHSKKYKMCDWVEDNTSVVIQNEELSVLAYFYHLIFKEVSIWKK</sequence>
<protein>
    <recommendedName>
        <fullName evidence="4">DUF1850 domain-containing protein</fullName>
    </recommendedName>
</protein>
<evidence type="ECO:0000256" key="1">
    <source>
        <dbReference type="SAM" id="Phobius"/>
    </source>
</evidence>